<dbReference type="PANTHER" id="PTHR21663">
    <property type="entry name" value="HYPOTHETICAL HEAT DOMAIN-CONTAINING"/>
    <property type="match status" value="1"/>
</dbReference>
<proteinExistence type="inferred from homology"/>
<dbReference type="InterPro" id="IPR040108">
    <property type="entry name" value="Laa1/Sip1/HEATR5"/>
</dbReference>
<dbReference type="Pfam" id="PF20210">
    <property type="entry name" value="Laa1_Sip1_HTR5"/>
    <property type="match status" value="1"/>
</dbReference>
<dbReference type="Pfam" id="PF25468">
    <property type="entry name" value="HEAT_HEATR5A"/>
    <property type="match status" value="1"/>
</dbReference>
<dbReference type="InterPro" id="IPR057981">
    <property type="entry name" value="TPR_LAA1-like_C"/>
</dbReference>
<dbReference type="SUPFAM" id="SSF48371">
    <property type="entry name" value="ARM repeat"/>
    <property type="match status" value="2"/>
</dbReference>
<evidence type="ECO:0000313" key="4">
    <source>
        <dbReference type="EMBL" id="KAE8388218.1"/>
    </source>
</evidence>
<name>A0A5N7C2W6_PETAA</name>
<feature type="region of interest" description="Disordered" evidence="2">
    <location>
        <begin position="1"/>
        <end position="27"/>
    </location>
</feature>
<comment type="similarity">
    <text evidence="1">Belongs to the HEATR5 family.</text>
</comment>
<dbReference type="GO" id="GO:0042147">
    <property type="term" value="P:retrograde transport, endosome to Golgi"/>
    <property type="evidence" value="ECO:0007669"/>
    <property type="project" value="TreeGrafter"/>
</dbReference>
<protein>
    <submittedName>
        <fullName evidence="4">Armadillo-type protein</fullName>
    </submittedName>
</protein>
<dbReference type="GO" id="GO:0008104">
    <property type="term" value="P:intracellular protein localization"/>
    <property type="evidence" value="ECO:0007669"/>
    <property type="project" value="TreeGrafter"/>
</dbReference>
<feature type="region of interest" description="Disordered" evidence="2">
    <location>
        <begin position="1581"/>
        <end position="1609"/>
    </location>
</feature>
<evidence type="ECO:0000256" key="1">
    <source>
        <dbReference type="ARBA" id="ARBA00008304"/>
    </source>
</evidence>
<dbReference type="Proteomes" id="UP000326877">
    <property type="component" value="Unassembled WGS sequence"/>
</dbReference>
<reference evidence="4" key="1">
    <citation type="submission" date="2019-04" db="EMBL/GenBank/DDBJ databases">
        <title>Friends and foes A comparative genomics studyof 23 Aspergillus species from section Flavi.</title>
        <authorList>
            <consortium name="DOE Joint Genome Institute"/>
            <person name="Kjaerbolling I."/>
            <person name="Vesth T."/>
            <person name="Frisvad J.C."/>
            <person name="Nybo J.L."/>
            <person name="Theobald S."/>
            <person name="Kildgaard S."/>
            <person name="Isbrandt T."/>
            <person name="Kuo A."/>
            <person name="Sato A."/>
            <person name="Lyhne E.K."/>
            <person name="Kogle M.E."/>
            <person name="Wiebenga A."/>
            <person name="Kun R.S."/>
            <person name="Lubbers R.J."/>
            <person name="Makela M.R."/>
            <person name="Barry K."/>
            <person name="Chovatia M."/>
            <person name="Clum A."/>
            <person name="Daum C."/>
            <person name="Haridas S."/>
            <person name="He G."/>
            <person name="LaButti K."/>
            <person name="Lipzen A."/>
            <person name="Mondo S."/>
            <person name="Riley R."/>
            <person name="Salamov A."/>
            <person name="Simmons B.A."/>
            <person name="Magnuson J.K."/>
            <person name="Henrissat B."/>
            <person name="Mortensen U.H."/>
            <person name="Larsen T.O."/>
            <person name="Devries R.P."/>
            <person name="Grigoriev I.V."/>
            <person name="Machida M."/>
            <person name="Baker S.E."/>
            <person name="Andersen M.R."/>
        </authorList>
    </citation>
    <scope>NUCLEOTIDE SEQUENCE [LARGE SCALE GENOMIC DNA]</scope>
    <source>
        <strain evidence="4">IBT 14317</strain>
    </source>
</reference>
<dbReference type="EMBL" id="ML735281">
    <property type="protein sequence ID" value="KAE8388218.1"/>
    <property type="molecule type" value="Genomic_DNA"/>
</dbReference>
<sequence>MSEHPDRTFRISMSSSDTAARTSSENAAPRAELDITKLHALPSEQQDLYLLTFTSDLVQYISGLEKPQVSAQQKFLKKELFKILTLSSPTITRVVRNNLGRCFGAIFGKGDRGILFETVTELLGLLNAGKHEELKTKFAAAHSLGEVFAVAGESVFAQAGIVISSLLKLLKSSSNYTGLRGSIFAVLRKVVVGVGIPVDEAAARDIWKQARNAAAGDKSTFVQVHACRCLEQLVNTTPFFDNTNDFDHIKTVTWKVIDSPAAPVRHAAAACLARALTKLHAADSKVAPMPKSKKAKRQSKKPAPRPGEDEEEAEVSESSTTKKPESRLFFLLPDLLRQLSTQYLRSTTSNRARAGIAVCYKHVIRILGDKLVEERYGEIANHLLFDLLNHPTVTYNRFRLLMTRKFIRSILEDTVGRESLRETSQLNAARWLINEVVKDYPQVIQERREPSKYSLTSALSALSSLISSLGSAFVDLAEPCRDALLQVLPHPSYTVQIHAAHCLRSFVLACPHQLLSCVTICLNSLNREVGQLSTPRQAPRRCVGYANGLSAMLSTSRLQPLYGSVEVYSRVFAQATDLLKTSSNSELRAASTQIQVAWILIGGLMPLGPSFVKIHLSQLMLLWKNALPKHLGKENFAQRGNLEMSFLAHVRESALGSLLVFLEFNNKLITADGARRIATMLQNTVGFLDDLPRQKSMMDISQRLHPSLQLHDIATMVQRRVLQCFSKLIHVHPLSHGDVISQTSLLSLAISSFAEPESTQFGPLESSIAGTTAQFENLWDLCDNFAFGLTGLAREYVRVTLSGKQENDNGPAWSAVDSADQAIDDALTFPICQASEHDSVLLYASRNGGCLLADPHSTGVVNAAIELFSVAVPLHAPKVQESSVEQIATFLSSSGLQRNPGRKAAMVVNIAVALLEALKVTLKDSTPTTGKLNPTTDKILQELLQKFITDADPVVRTIGVEALGRLCESSGNTFTTSQINWLVDTIVDNREPNTRAGCAAALGCIHSQVGGMAAGLHLKTIVGVLMSLCNDPHPVVHFWALGGLERVANSAGLTFSPFVSSSLGMLAQVYYADTHNEESATLATSNIELSYLTPVVISRCVDSLINVLGPDLQDIAKTRNLILTLLRQFQLEDNPALVTESSKCLDHLSLYAPGYVDYSGYVKRLQTELSADTPLMRDVAIRGLSNLMKRDSVSVLKAAPALEEEIWLAFDDMPDNSILKSMIQDWLQQTALEETDLWVQRFHNTLSKTRGKVEEPPPTTPAVKSAVNDIPDDEVAGFASAIAGAGQSGNVNEAVPGQELLKWQTRNFVLGCLSELLATVEQEILPDQTIPAELALQQRVGDIVRMAFSASTANVIELRVWGLKILDQVLRMFGKTPDPDFAEASLLEQYQAQIGSALTPAFAADSSPELASGAINVSATFIATGIVTNVDRMGRILKLLVLGLENFSKNPDTTEIGDLKGLNSNARVMVKMALYSAWARLQIASIEQDYLNEVVQPHLTKLTPLWLSSLQEYARLRFEPDISGSLGTGPLSSDLDEVYAALNRETLLKFYQDTWLSLVDAIAGLVEKDIDFVFDALDGKSKPEEEEQPVEKSQNDENPPNEESKEKGHDINYRDEPVAFFFVLFGLAFEALVDQSTTTPSQRLDILLALKRILRPVISGNAIYQDAIFSETMDSLDRLALTEGTPIQNVIVEIARNLSLDHPSAKGTEGRGDHLSDDIEQLFELTRSIILVLAGLLPNLRESVPIARFNVGSDDALSLIRLALSSLVKVASIFPSIIRHDLNACILHIFTTILATGLCQSEVVPQALPIFKHFVQSISHPGDVGPEQTHNLHVVSRQMRGCLTRFLTTLTIAQRRESESSLPCAKNTLLAITILLTTGGHVLPPHDPTIIRVLNEFLDCLQDVGLANVAAGCLRSILLTSSSSPTDEVIARYLLPRLISFLVGCPMENGDIPNDPENSRTVVARTLVSYVCNARDITTALAIVMSTLLTRGKREGEAVYKETAIHFLELAKTNQTAFRVLVATMNPEQKALLENILRSVNVDSGANKNTRDSVQAEQSMPSIALRFDF</sequence>
<dbReference type="InterPro" id="IPR011989">
    <property type="entry name" value="ARM-like"/>
</dbReference>
<evidence type="ECO:0000256" key="2">
    <source>
        <dbReference type="SAM" id="MobiDB-lite"/>
    </source>
</evidence>
<accession>A0A5N7C2W6</accession>
<dbReference type="GO" id="GO:0030139">
    <property type="term" value="C:endocytic vesicle"/>
    <property type="evidence" value="ECO:0007669"/>
    <property type="project" value="TreeGrafter"/>
</dbReference>
<feature type="domain" description="LAA1-like C-terminal TPR repeats" evidence="3">
    <location>
        <begin position="1887"/>
        <end position="2049"/>
    </location>
</feature>
<dbReference type="InterPro" id="IPR016024">
    <property type="entry name" value="ARM-type_fold"/>
</dbReference>
<feature type="compositionally biased region" description="Basic residues" evidence="2">
    <location>
        <begin position="291"/>
        <end position="303"/>
    </location>
</feature>
<dbReference type="GO" id="GO:0006897">
    <property type="term" value="P:endocytosis"/>
    <property type="evidence" value="ECO:0007669"/>
    <property type="project" value="TreeGrafter"/>
</dbReference>
<gene>
    <name evidence="4" type="ORF">BDV23DRAFT_195197</name>
</gene>
<dbReference type="Pfam" id="PF25808">
    <property type="entry name" value="TPR_LAA1_C"/>
    <property type="match status" value="1"/>
</dbReference>
<dbReference type="Gene3D" id="1.25.10.10">
    <property type="entry name" value="Leucine-rich Repeat Variant"/>
    <property type="match status" value="3"/>
</dbReference>
<feature type="compositionally biased region" description="Polar residues" evidence="2">
    <location>
        <begin position="11"/>
        <end position="26"/>
    </location>
</feature>
<dbReference type="FunFam" id="1.25.10.10:FF:000745">
    <property type="entry name" value="Chromosome 7, whole genome shotgun sequence"/>
    <property type="match status" value="1"/>
</dbReference>
<dbReference type="InterPro" id="IPR046837">
    <property type="entry name" value="Laa1/Sip1/HEATR5-like_HEAT"/>
</dbReference>
<dbReference type="GO" id="GO:0016020">
    <property type="term" value="C:membrane"/>
    <property type="evidence" value="ECO:0007669"/>
    <property type="project" value="TreeGrafter"/>
</dbReference>
<dbReference type="PANTHER" id="PTHR21663:SF0">
    <property type="entry name" value="HEAT REPEAT-CONTAINING PROTEIN 5B"/>
    <property type="match status" value="1"/>
</dbReference>
<dbReference type="FunFam" id="1.25.10.10:FF:000645">
    <property type="entry name" value="HEAT repeat protein"/>
    <property type="match status" value="1"/>
</dbReference>
<dbReference type="FunFam" id="1.25.10.10:FF:000886">
    <property type="entry name" value="HEAT repeat protein"/>
    <property type="match status" value="1"/>
</dbReference>
<dbReference type="GO" id="GO:0005794">
    <property type="term" value="C:Golgi apparatus"/>
    <property type="evidence" value="ECO:0007669"/>
    <property type="project" value="TreeGrafter"/>
</dbReference>
<evidence type="ECO:0000259" key="3">
    <source>
        <dbReference type="Pfam" id="PF25808"/>
    </source>
</evidence>
<feature type="region of interest" description="Disordered" evidence="2">
    <location>
        <begin position="284"/>
        <end position="321"/>
    </location>
</feature>
<feature type="compositionally biased region" description="Basic and acidic residues" evidence="2">
    <location>
        <begin position="1581"/>
        <end position="1595"/>
    </location>
</feature>
<dbReference type="GO" id="GO:0005829">
    <property type="term" value="C:cytosol"/>
    <property type="evidence" value="ECO:0007669"/>
    <property type="project" value="GOC"/>
</dbReference>
<dbReference type="OrthoDB" id="192608at2759"/>
<organism evidence="4">
    <name type="scientific">Petromyces alliaceus</name>
    <name type="common">Aspergillus alliaceus</name>
    <dbReference type="NCBI Taxonomy" id="209559"/>
    <lineage>
        <taxon>Eukaryota</taxon>
        <taxon>Fungi</taxon>
        <taxon>Dikarya</taxon>
        <taxon>Ascomycota</taxon>
        <taxon>Pezizomycotina</taxon>
        <taxon>Eurotiomycetes</taxon>
        <taxon>Eurotiomycetidae</taxon>
        <taxon>Eurotiales</taxon>
        <taxon>Aspergillaceae</taxon>
        <taxon>Aspergillus</taxon>
        <taxon>Aspergillus subgen. Circumdati</taxon>
    </lineage>
</organism>